<dbReference type="InterPro" id="IPR036872">
    <property type="entry name" value="CH_dom_sf"/>
</dbReference>
<dbReference type="GO" id="GO:0008017">
    <property type="term" value="F:microtubule binding"/>
    <property type="evidence" value="ECO:0007669"/>
    <property type="project" value="TreeGrafter"/>
</dbReference>
<dbReference type="PANTHER" id="PTHR18947:SF28">
    <property type="entry name" value="GIRDIN, ISOFORM A"/>
    <property type="match status" value="1"/>
</dbReference>
<keyword evidence="8" id="KW-1185">Reference proteome</keyword>
<dbReference type="Proteomes" id="UP000092462">
    <property type="component" value="Unassembled WGS sequence"/>
</dbReference>
<feature type="domain" description="HOOK N-terminal" evidence="6">
    <location>
        <begin position="16"/>
        <end position="138"/>
    </location>
</feature>
<feature type="coiled-coil region" evidence="4">
    <location>
        <begin position="215"/>
        <end position="328"/>
    </location>
</feature>
<evidence type="ECO:0000256" key="2">
    <source>
        <dbReference type="ARBA" id="ARBA00022490"/>
    </source>
</evidence>
<feature type="region of interest" description="Disordered" evidence="5">
    <location>
        <begin position="195"/>
        <end position="215"/>
    </location>
</feature>
<dbReference type="VEuPathDB" id="VectorBase:PPAPM1_010995"/>
<dbReference type="GO" id="GO:0005737">
    <property type="term" value="C:cytoplasm"/>
    <property type="evidence" value="ECO:0007669"/>
    <property type="project" value="UniProtKB-SubCell"/>
</dbReference>
<reference evidence="7" key="1">
    <citation type="submission" date="2022-08" db="UniProtKB">
        <authorList>
            <consortium name="EnsemblMetazoa"/>
        </authorList>
    </citation>
    <scope>IDENTIFICATION</scope>
    <source>
        <strain evidence="7">Israel</strain>
    </source>
</reference>
<feature type="compositionally biased region" description="Polar residues" evidence="5">
    <location>
        <begin position="195"/>
        <end position="214"/>
    </location>
</feature>
<evidence type="ECO:0000256" key="3">
    <source>
        <dbReference type="ARBA" id="ARBA00023054"/>
    </source>
</evidence>
<dbReference type="SUPFAM" id="SSF116907">
    <property type="entry name" value="Hook domain"/>
    <property type="match status" value="1"/>
</dbReference>
<organism evidence="7 8">
    <name type="scientific">Phlebotomus papatasi</name>
    <name type="common">Sandfly</name>
    <dbReference type="NCBI Taxonomy" id="29031"/>
    <lineage>
        <taxon>Eukaryota</taxon>
        <taxon>Metazoa</taxon>
        <taxon>Ecdysozoa</taxon>
        <taxon>Arthropoda</taxon>
        <taxon>Hexapoda</taxon>
        <taxon>Insecta</taxon>
        <taxon>Pterygota</taxon>
        <taxon>Neoptera</taxon>
        <taxon>Endopterygota</taxon>
        <taxon>Diptera</taxon>
        <taxon>Nematocera</taxon>
        <taxon>Psychodoidea</taxon>
        <taxon>Psychodidae</taxon>
        <taxon>Phlebotomus</taxon>
        <taxon>Phlebotomus</taxon>
    </lineage>
</organism>
<name>A0A1B0DCV9_PHLPP</name>
<evidence type="ECO:0000313" key="8">
    <source>
        <dbReference type="Proteomes" id="UP000092462"/>
    </source>
</evidence>
<comment type="subcellular location">
    <subcellularLocation>
        <location evidence="1">Cytoplasm</location>
    </subcellularLocation>
</comment>
<dbReference type="AlphaFoldDB" id="A0A1B0DCV9"/>
<dbReference type="PANTHER" id="PTHR18947">
    <property type="entry name" value="HOOK PROTEINS"/>
    <property type="match status" value="1"/>
</dbReference>
<dbReference type="Pfam" id="PF19047">
    <property type="entry name" value="HOOK_N"/>
    <property type="match status" value="1"/>
</dbReference>
<dbReference type="GO" id="GO:0031122">
    <property type="term" value="P:cytoplasmic microtubule organization"/>
    <property type="evidence" value="ECO:0007669"/>
    <property type="project" value="TreeGrafter"/>
</dbReference>
<evidence type="ECO:0000313" key="7">
    <source>
        <dbReference type="EnsemblMetazoa" id="PPAI005730-PA"/>
    </source>
</evidence>
<keyword evidence="3 4" id="KW-0175">Coiled coil</keyword>
<evidence type="ECO:0000259" key="6">
    <source>
        <dbReference type="Pfam" id="PF19047"/>
    </source>
</evidence>
<protein>
    <recommendedName>
        <fullName evidence="6">HOOK N-terminal domain-containing protein</fullName>
    </recommendedName>
</protein>
<dbReference type="EnsemblMetazoa" id="PPAI005730-RA">
    <property type="protein sequence ID" value="PPAI005730-PA"/>
    <property type="gene ID" value="PPAI005730"/>
</dbReference>
<keyword evidence="2" id="KW-0963">Cytoplasm</keyword>
<dbReference type="Gene3D" id="1.10.418.10">
    <property type="entry name" value="Calponin-like domain"/>
    <property type="match status" value="1"/>
</dbReference>
<evidence type="ECO:0000256" key="5">
    <source>
        <dbReference type="SAM" id="MobiDB-lite"/>
    </source>
</evidence>
<evidence type="ECO:0000256" key="1">
    <source>
        <dbReference type="ARBA" id="ARBA00004496"/>
    </source>
</evidence>
<dbReference type="VEuPathDB" id="VectorBase:PPAI005730"/>
<dbReference type="GO" id="GO:0030705">
    <property type="term" value="P:cytoskeleton-dependent intracellular transport"/>
    <property type="evidence" value="ECO:0007669"/>
    <property type="project" value="InterPro"/>
</dbReference>
<dbReference type="CDD" id="cd22223">
    <property type="entry name" value="HkD_HkRP"/>
    <property type="match status" value="1"/>
</dbReference>
<sequence>MLESCLPRPEILSGYTSLLDGAIINSVVLQIDPEPQHHLVKLIGLDGVLLANARARNFDAIVRNLRNLYEEELCQRVLILPDCSVLGHSPETPQGLEQMKLLLILLLGAAVQCPNKELFIGRIKELDLETQHAIVELIKQVTDNQSLVLTNESMEQLTPDMMYNHLLRVTKERDQYHSNWITSFTIETEVAHNNGPQRINSMSPSSAATTNGPDSNHMVVELADLKSKLRKLRQELEEKSEAFMEVKEELEHKTSQYEKLRTESQEWYTEARRSSAYRDEVDVLRERAERADRLEVEVQKLREKLSDAEFYKTRVEELREDNRTLLETK</sequence>
<evidence type="ECO:0000256" key="4">
    <source>
        <dbReference type="SAM" id="Coils"/>
    </source>
</evidence>
<dbReference type="GO" id="GO:0005813">
    <property type="term" value="C:centrosome"/>
    <property type="evidence" value="ECO:0007669"/>
    <property type="project" value="TreeGrafter"/>
</dbReference>
<accession>A0A1B0DCV9</accession>
<proteinExistence type="predicted"/>
<dbReference type="EMBL" id="AJVK01014248">
    <property type="status" value="NOT_ANNOTATED_CDS"/>
    <property type="molecule type" value="Genomic_DNA"/>
</dbReference>
<dbReference type="GO" id="GO:0051959">
    <property type="term" value="F:dynein light intermediate chain binding"/>
    <property type="evidence" value="ECO:0007669"/>
    <property type="project" value="TreeGrafter"/>
</dbReference>
<dbReference type="InterPro" id="IPR043936">
    <property type="entry name" value="HOOK_N"/>
</dbReference>